<accession>A0AAV7E258</accession>
<sequence>MKGVFVNQLDFPIATYAGLVRIDWGLDQSPSTQVLKSGFNCYLLLYVIPFNGFVTCKMLTVTSEYFIWL</sequence>
<gene>
    <name evidence="1" type="ORF">H6P81_018737</name>
</gene>
<keyword evidence="2" id="KW-1185">Reference proteome</keyword>
<proteinExistence type="predicted"/>
<dbReference type="AlphaFoldDB" id="A0AAV7E258"/>
<dbReference type="Proteomes" id="UP000825729">
    <property type="component" value="Unassembled WGS sequence"/>
</dbReference>
<organism evidence="1 2">
    <name type="scientific">Aristolochia fimbriata</name>
    <name type="common">White veined hardy Dutchman's pipe vine</name>
    <dbReference type="NCBI Taxonomy" id="158543"/>
    <lineage>
        <taxon>Eukaryota</taxon>
        <taxon>Viridiplantae</taxon>
        <taxon>Streptophyta</taxon>
        <taxon>Embryophyta</taxon>
        <taxon>Tracheophyta</taxon>
        <taxon>Spermatophyta</taxon>
        <taxon>Magnoliopsida</taxon>
        <taxon>Magnoliidae</taxon>
        <taxon>Piperales</taxon>
        <taxon>Aristolochiaceae</taxon>
        <taxon>Aristolochia</taxon>
    </lineage>
</organism>
<comment type="caution">
    <text evidence="1">The sequence shown here is derived from an EMBL/GenBank/DDBJ whole genome shotgun (WGS) entry which is preliminary data.</text>
</comment>
<evidence type="ECO:0000313" key="2">
    <source>
        <dbReference type="Proteomes" id="UP000825729"/>
    </source>
</evidence>
<dbReference type="EMBL" id="JAINDJ010000007">
    <property type="protein sequence ID" value="KAG9442883.1"/>
    <property type="molecule type" value="Genomic_DNA"/>
</dbReference>
<reference evidence="1 2" key="1">
    <citation type="submission" date="2021-07" db="EMBL/GenBank/DDBJ databases">
        <title>The Aristolochia fimbriata genome: insights into angiosperm evolution, floral development and chemical biosynthesis.</title>
        <authorList>
            <person name="Jiao Y."/>
        </authorList>
    </citation>
    <scope>NUCLEOTIDE SEQUENCE [LARGE SCALE GENOMIC DNA]</scope>
    <source>
        <strain evidence="1">IBCAS-2021</strain>
        <tissue evidence="1">Leaf</tissue>
    </source>
</reference>
<name>A0AAV7E258_ARIFI</name>
<evidence type="ECO:0000313" key="1">
    <source>
        <dbReference type="EMBL" id="KAG9442883.1"/>
    </source>
</evidence>
<protein>
    <submittedName>
        <fullName evidence="1">Uncharacterized protein</fullName>
    </submittedName>
</protein>